<dbReference type="InterPro" id="IPR013005">
    <property type="entry name" value="Ribosomal_uL4-like"/>
</dbReference>
<dbReference type="InterPro" id="IPR023574">
    <property type="entry name" value="Ribosomal_uL4_dom_sf"/>
</dbReference>
<dbReference type="GO" id="GO:1990904">
    <property type="term" value="C:ribonucleoprotein complex"/>
    <property type="evidence" value="ECO:0007669"/>
    <property type="project" value="UniProtKB-KW"/>
</dbReference>
<gene>
    <name evidence="6" type="ORF">A3B49_02960</name>
</gene>
<dbReference type="AlphaFoldDB" id="A0A1F5MJV1"/>
<evidence type="ECO:0000256" key="2">
    <source>
        <dbReference type="ARBA" id="ARBA00022980"/>
    </source>
</evidence>
<evidence type="ECO:0000256" key="4">
    <source>
        <dbReference type="ARBA" id="ARBA00035244"/>
    </source>
</evidence>
<keyword evidence="3" id="KW-0687">Ribonucleoprotein</keyword>
<evidence type="ECO:0000256" key="3">
    <source>
        <dbReference type="ARBA" id="ARBA00023274"/>
    </source>
</evidence>
<dbReference type="PANTHER" id="PTHR10746">
    <property type="entry name" value="50S RIBOSOMAL PROTEIN L4"/>
    <property type="match status" value="1"/>
</dbReference>
<evidence type="ECO:0000256" key="5">
    <source>
        <dbReference type="ARBA" id="ARBA00035462"/>
    </source>
</evidence>
<reference evidence="6 7" key="1">
    <citation type="journal article" date="2016" name="Nat. Commun.">
        <title>Thousands of microbial genomes shed light on interconnected biogeochemical processes in an aquifer system.</title>
        <authorList>
            <person name="Anantharaman K."/>
            <person name="Brown C.T."/>
            <person name="Hug L.A."/>
            <person name="Sharon I."/>
            <person name="Castelle C.J."/>
            <person name="Probst A.J."/>
            <person name="Thomas B.C."/>
            <person name="Singh A."/>
            <person name="Wilkins M.J."/>
            <person name="Karaoz U."/>
            <person name="Brodie E.L."/>
            <person name="Williams K.H."/>
            <person name="Hubbard S.S."/>
            <person name="Banfield J.F."/>
        </authorList>
    </citation>
    <scope>NUCLEOTIDE SEQUENCE [LARGE SCALE GENOMIC DNA]</scope>
</reference>
<dbReference type="NCBIfam" id="TIGR03953">
    <property type="entry name" value="rplD_bact"/>
    <property type="match status" value="1"/>
</dbReference>
<dbReference type="GO" id="GO:0006412">
    <property type="term" value="P:translation"/>
    <property type="evidence" value="ECO:0007669"/>
    <property type="project" value="InterPro"/>
</dbReference>
<dbReference type="GO" id="GO:0005840">
    <property type="term" value="C:ribosome"/>
    <property type="evidence" value="ECO:0007669"/>
    <property type="project" value="UniProtKB-KW"/>
</dbReference>
<sequence>MPVKKAVVGLSVPMYSLDGKVSGNLDLPKQVFGEKVNRSLLAQAVRIYLNNQTAHFANTKTRSEVRGSTRKIYKQKGTGGARHGSNRAPIFVGGGIALGPKSRKVILDFPQKMRKAAIISALSLKTLEGEVLGINGLEKASGKTSQFDMLMKKLEKKSTLFILGERNEIVQRAVKNLGKISVVTAGNLNTLEILKHKTVIISQDAVEKLGEQK</sequence>
<evidence type="ECO:0000313" key="7">
    <source>
        <dbReference type="Proteomes" id="UP000178017"/>
    </source>
</evidence>
<accession>A0A1F5MJV1</accession>
<dbReference type="InterPro" id="IPR002136">
    <property type="entry name" value="Ribosomal_uL4"/>
</dbReference>
<dbReference type="GO" id="GO:0003735">
    <property type="term" value="F:structural constituent of ribosome"/>
    <property type="evidence" value="ECO:0007669"/>
    <property type="project" value="InterPro"/>
</dbReference>
<dbReference type="PANTHER" id="PTHR10746:SF6">
    <property type="entry name" value="LARGE RIBOSOMAL SUBUNIT PROTEIN UL4M"/>
    <property type="match status" value="1"/>
</dbReference>
<dbReference type="SUPFAM" id="SSF52166">
    <property type="entry name" value="Ribosomal protein L4"/>
    <property type="match status" value="1"/>
</dbReference>
<dbReference type="EMBL" id="MFDO01000015">
    <property type="protein sequence ID" value="OGE65623.1"/>
    <property type="molecule type" value="Genomic_DNA"/>
</dbReference>
<organism evidence="6 7">
    <name type="scientific">Candidatus Daviesbacteria bacterium RIFCSPLOWO2_01_FULL_40_24</name>
    <dbReference type="NCBI Taxonomy" id="1797787"/>
    <lineage>
        <taxon>Bacteria</taxon>
        <taxon>Candidatus Daviesiibacteriota</taxon>
    </lineage>
</organism>
<dbReference type="Gene3D" id="3.40.1370.10">
    <property type="match status" value="1"/>
</dbReference>
<comment type="caution">
    <text evidence="6">The sequence shown here is derived from an EMBL/GenBank/DDBJ whole genome shotgun (WGS) entry which is preliminary data.</text>
</comment>
<evidence type="ECO:0000313" key="6">
    <source>
        <dbReference type="EMBL" id="OGE65623.1"/>
    </source>
</evidence>
<protein>
    <recommendedName>
        <fullName evidence="4">Large ribosomal subunit protein uL4</fullName>
    </recommendedName>
    <alternativeName>
        <fullName evidence="5">50S ribosomal protein L4</fullName>
    </alternativeName>
</protein>
<comment type="similarity">
    <text evidence="1">Belongs to the universal ribosomal protein uL4 family.</text>
</comment>
<proteinExistence type="inferred from homology"/>
<dbReference type="Proteomes" id="UP000178017">
    <property type="component" value="Unassembled WGS sequence"/>
</dbReference>
<dbReference type="Pfam" id="PF00573">
    <property type="entry name" value="Ribosomal_L4"/>
    <property type="match status" value="1"/>
</dbReference>
<name>A0A1F5MJV1_9BACT</name>
<evidence type="ECO:0000256" key="1">
    <source>
        <dbReference type="ARBA" id="ARBA00010528"/>
    </source>
</evidence>
<keyword evidence="2 6" id="KW-0689">Ribosomal protein</keyword>